<name>A0ACA9LGJ4_9GLOM</name>
<dbReference type="EMBL" id="CAJVPM010005787">
    <property type="protein sequence ID" value="CAG8527941.1"/>
    <property type="molecule type" value="Genomic_DNA"/>
</dbReference>
<accession>A0ACA9LGJ4</accession>
<gene>
    <name evidence="1" type="ORF">SCALOS_LOCUS4336</name>
</gene>
<evidence type="ECO:0000313" key="2">
    <source>
        <dbReference type="Proteomes" id="UP000789860"/>
    </source>
</evidence>
<protein>
    <submittedName>
        <fullName evidence="1">11746_t:CDS:1</fullName>
    </submittedName>
</protein>
<reference evidence="1" key="1">
    <citation type="submission" date="2021-06" db="EMBL/GenBank/DDBJ databases">
        <authorList>
            <person name="Kallberg Y."/>
            <person name="Tangrot J."/>
            <person name="Rosling A."/>
        </authorList>
    </citation>
    <scope>NUCLEOTIDE SEQUENCE</scope>
    <source>
        <strain evidence="1">AU212A</strain>
    </source>
</reference>
<comment type="caution">
    <text evidence="1">The sequence shown here is derived from an EMBL/GenBank/DDBJ whole genome shotgun (WGS) entry which is preliminary data.</text>
</comment>
<dbReference type="Proteomes" id="UP000789860">
    <property type="component" value="Unassembled WGS sequence"/>
</dbReference>
<evidence type="ECO:0000313" key="1">
    <source>
        <dbReference type="EMBL" id="CAG8527941.1"/>
    </source>
</evidence>
<proteinExistence type="predicted"/>
<sequence>MLPIKYYSTLEYYAVHVGHNSGLYLFWNKCKEQVHKYPNAMYKKFDTKQYNGKPRAIASIGVFFTDNDQCNLLERLPGLQQTNNRAELFAMIRALEICDKNQDITINTDSTYVINCYNTNVKINSDLVNRMNYLIREREGKTYFNQVKGYSRIYKNEQADKLAYLGSLKEYIKDFNFSSTNREKIDFYFKKQNKKDDSENITDSYLLEFTRVLQLLEENNNKNKLLIETRNKNIYLMLSENRIKKWLKNNWCYHESIVKLKAPKEICIRIKNLIDSQTNEIEFNNLTSKRYDYC</sequence>
<keyword evidence="2" id="KW-1185">Reference proteome</keyword>
<organism evidence="1 2">
    <name type="scientific">Scutellospora calospora</name>
    <dbReference type="NCBI Taxonomy" id="85575"/>
    <lineage>
        <taxon>Eukaryota</taxon>
        <taxon>Fungi</taxon>
        <taxon>Fungi incertae sedis</taxon>
        <taxon>Mucoromycota</taxon>
        <taxon>Glomeromycotina</taxon>
        <taxon>Glomeromycetes</taxon>
        <taxon>Diversisporales</taxon>
        <taxon>Gigasporaceae</taxon>
        <taxon>Scutellospora</taxon>
    </lineage>
</organism>